<evidence type="ECO:0000313" key="2">
    <source>
        <dbReference type="EMBL" id="KAF4618023.1"/>
    </source>
</evidence>
<evidence type="ECO:0000256" key="1">
    <source>
        <dbReference type="SAM" id="MobiDB-lite"/>
    </source>
</evidence>
<protein>
    <submittedName>
        <fullName evidence="2">Uncharacterized protein</fullName>
    </submittedName>
</protein>
<comment type="caution">
    <text evidence="2">The sequence shown here is derived from an EMBL/GenBank/DDBJ whole genome shotgun (WGS) entry which is preliminary data.</text>
</comment>
<feature type="compositionally biased region" description="Acidic residues" evidence="1">
    <location>
        <begin position="157"/>
        <end position="172"/>
    </location>
</feature>
<proteinExistence type="predicted"/>
<dbReference type="EMBL" id="JAACJL010000020">
    <property type="protein sequence ID" value="KAF4618023.1"/>
    <property type="molecule type" value="Genomic_DNA"/>
</dbReference>
<evidence type="ECO:0000313" key="3">
    <source>
        <dbReference type="Proteomes" id="UP000521872"/>
    </source>
</evidence>
<feature type="region of interest" description="Disordered" evidence="1">
    <location>
        <begin position="727"/>
        <end position="757"/>
    </location>
</feature>
<organism evidence="2 3">
    <name type="scientific">Agrocybe pediades</name>
    <dbReference type="NCBI Taxonomy" id="84607"/>
    <lineage>
        <taxon>Eukaryota</taxon>
        <taxon>Fungi</taxon>
        <taxon>Dikarya</taxon>
        <taxon>Basidiomycota</taxon>
        <taxon>Agaricomycotina</taxon>
        <taxon>Agaricomycetes</taxon>
        <taxon>Agaricomycetidae</taxon>
        <taxon>Agaricales</taxon>
        <taxon>Agaricineae</taxon>
        <taxon>Strophariaceae</taxon>
        <taxon>Agrocybe</taxon>
    </lineage>
</organism>
<feature type="region of interest" description="Disordered" evidence="1">
    <location>
        <begin position="157"/>
        <end position="185"/>
    </location>
</feature>
<feature type="region of interest" description="Disordered" evidence="1">
    <location>
        <begin position="959"/>
        <end position="1032"/>
    </location>
</feature>
<reference evidence="2 3" key="1">
    <citation type="submission" date="2019-12" db="EMBL/GenBank/DDBJ databases">
        <authorList>
            <person name="Floudas D."/>
            <person name="Bentzer J."/>
            <person name="Ahren D."/>
            <person name="Johansson T."/>
            <person name="Persson P."/>
            <person name="Tunlid A."/>
        </authorList>
    </citation>
    <scope>NUCLEOTIDE SEQUENCE [LARGE SCALE GENOMIC DNA]</scope>
    <source>
        <strain evidence="2 3">CBS 102.39</strain>
    </source>
</reference>
<feature type="compositionally biased region" description="Polar residues" evidence="1">
    <location>
        <begin position="736"/>
        <end position="757"/>
    </location>
</feature>
<keyword evidence="3" id="KW-1185">Reference proteome</keyword>
<name>A0A8H4QVL4_9AGAR</name>
<dbReference type="AlphaFoldDB" id="A0A8H4QVL4"/>
<accession>A0A8H4QVL4</accession>
<gene>
    <name evidence="2" type="ORF">D9613_012867</name>
</gene>
<feature type="compositionally biased region" description="Low complexity" evidence="1">
    <location>
        <begin position="973"/>
        <end position="985"/>
    </location>
</feature>
<dbReference type="Proteomes" id="UP000521872">
    <property type="component" value="Unassembled WGS sequence"/>
</dbReference>
<sequence length="1032" mass="114393">MPLTEALKTYQERQADYEKQSNAVDSATLQTWNDAIIEAERLRKEKPEVMDIYKAAVQSAGSRATVENPQGARTPVEAYFDFCIVVERTQADLKLRNRIFKKEPREPAQQKIEALRLSLQGMLQELARLQDVAGIQHNYVNGDTSEYDQLDENGWDDWEDIANESGQEDNDENQPSGPGADTIPTIEDSCYAENRKLVLPSNKNTDMTYASVELAIREEQAIKELSHLRDLIAEKSFQFSGIYRAGRKHMKTRAREVVREMNHRIGLHCAAYNKSRRRMLNLGADPKLMQDKFQPLKKDDVKTSTAVLNPNMPGSTKLQLSWIWKTSNVFIGFVQELRQTVGGKNKSKLWLVLKNAHNGGAPSPGTRAYTDWQSRTWHAMAPYDLEQRSQSNQKYENVQKILYYGESRCRAIVAAILKAPPSKVRLMQLALREELFVFMGYVGMMSSVDRVLDIPIFIRSLAEGFVFSPDEYFLVRFDADLVEVLEASARHGYGSVVSSYLFQWWTKEEEVKMMDIITWHRVTQCVPYHEKQLEEQGKTNPKITIVPNPHVNPISTHTKATVSGPTFSNLETGGGAALQHSNLDDALPTQPGKSGGAVSTQLPNIAPPISHLSAELVAAQAQNFSYLSTAQLKALLNSVNGYCRSYEAQVQHSIRRGLGFYILMERVMDKEMTTTEKAPSIPKKKGALAKKLRQKSEVLFEKGKNTKPTGSQWTFGEVLTREEVMELGKEEDQPDSETGSLSGEWSTPDSEFNKSHSNVGALDHCSDEAQRAPPPNTVASRAAILAHTGKINPKNPSDSNHRRSYLLAHPEEDNIGNNGERGDIDLAHCPVADMFSDAESDKSGGAVNDLDTCSVADLFSDPESNSLGGNGIDLESCPVADIFSNADSDSEYGADINLETCPIADNFSNTDSGSEYGADTNLETCPVADIFSNIDSDSQYSADVNLETCPVADIFSNIDSDSGNENGADDNLESLSDSHSSSQSLPGLPYDSADPEGSRAPHLYTSKDFEDIPEALFEDSQHESGADEMDTD</sequence>